<dbReference type="GO" id="GO:0006310">
    <property type="term" value="P:DNA recombination"/>
    <property type="evidence" value="ECO:0007669"/>
    <property type="project" value="InterPro"/>
</dbReference>
<evidence type="ECO:0000256" key="5">
    <source>
        <dbReference type="ARBA" id="ARBA00022839"/>
    </source>
</evidence>
<evidence type="ECO:0000256" key="1">
    <source>
        <dbReference type="ARBA" id="ARBA00005915"/>
    </source>
</evidence>
<feature type="domain" description="DHHA1" evidence="7">
    <location>
        <begin position="321"/>
        <end position="408"/>
    </location>
</feature>
<dbReference type="AlphaFoldDB" id="A0A1G1WA25"/>
<dbReference type="InterPro" id="IPR004610">
    <property type="entry name" value="RecJ"/>
</dbReference>
<dbReference type="InterPro" id="IPR051673">
    <property type="entry name" value="SSDNA_exonuclease_RecJ"/>
</dbReference>
<evidence type="ECO:0000259" key="8">
    <source>
        <dbReference type="Pfam" id="PF17768"/>
    </source>
</evidence>
<organism evidence="9 10">
    <name type="scientific">Candidatus Woykebacteria bacterium RBG_13_40_7b</name>
    <dbReference type="NCBI Taxonomy" id="1802594"/>
    <lineage>
        <taxon>Bacteria</taxon>
        <taxon>Candidatus Woykeibacteriota</taxon>
    </lineage>
</organism>
<dbReference type="Pfam" id="PF01368">
    <property type="entry name" value="DHH"/>
    <property type="match status" value="1"/>
</dbReference>
<keyword evidence="5 9" id="KW-0269">Exonuclease</keyword>
<feature type="domain" description="RecJ OB" evidence="8">
    <location>
        <begin position="422"/>
        <end position="532"/>
    </location>
</feature>
<dbReference type="EMBL" id="MHCQ01000022">
    <property type="protein sequence ID" value="OGY24539.1"/>
    <property type="molecule type" value="Genomic_DNA"/>
</dbReference>
<keyword evidence="4" id="KW-0378">Hydrolase</keyword>
<gene>
    <name evidence="9" type="ORF">A2Y57_03295</name>
</gene>
<dbReference type="GO" id="GO:0003676">
    <property type="term" value="F:nucleic acid binding"/>
    <property type="evidence" value="ECO:0007669"/>
    <property type="project" value="InterPro"/>
</dbReference>
<evidence type="ECO:0000313" key="10">
    <source>
        <dbReference type="Proteomes" id="UP000177103"/>
    </source>
</evidence>
<protein>
    <recommendedName>
        <fullName evidence="2">Single-stranded-DNA-specific exonuclease RecJ</fullName>
    </recommendedName>
</protein>
<proteinExistence type="inferred from homology"/>
<dbReference type="InterPro" id="IPR041122">
    <property type="entry name" value="RecJ_OB"/>
</dbReference>
<comment type="caution">
    <text evidence="9">The sequence shown here is derived from an EMBL/GenBank/DDBJ whole genome shotgun (WGS) entry which is preliminary data.</text>
</comment>
<evidence type="ECO:0000256" key="2">
    <source>
        <dbReference type="ARBA" id="ARBA00019841"/>
    </source>
</evidence>
<dbReference type="InterPro" id="IPR038763">
    <property type="entry name" value="DHH_sf"/>
</dbReference>
<accession>A0A1G1WA25</accession>
<dbReference type="Gene3D" id="3.90.1640.30">
    <property type="match status" value="1"/>
</dbReference>
<comment type="similarity">
    <text evidence="1">Belongs to the RecJ family.</text>
</comment>
<evidence type="ECO:0000256" key="3">
    <source>
        <dbReference type="ARBA" id="ARBA00022722"/>
    </source>
</evidence>
<evidence type="ECO:0000256" key="4">
    <source>
        <dbReference type="ARBA" id="ARBA00022801"/>
    </source>
</evidence>
<dbReference type="SUPFAM" id="SSF64182">
    <property type="entry name" value="DHH phosphoesterases"/>
    <property type="match status" value="1"/>
</dbReference>
<dbReference type="Gene3D" id="3.10.310.30">
    <property type="match status" value="1"/>
</dbReference>
<sequence>MLKWVIADKISPDLLGQLLFNRGIKGQKESQNFLEAPFTNLSNPKDLEGVEGASDRLERAKSLGEPIVVYGDFDVDGIAATAILWETLWERGYKVSPYIPDRSTEGYGLNETAINKLAKEGAKLIVSVDCGITAVKEAQVAKAAGVDLIITDHHQKPPQTPEAYSIIHQDKLSGAGVAAKLALNLGANLEKILDLITLATIADLVPLLGENRIFVKHGLQVCNNSSRVGLQALIEQAGINKNNLGTYEIGFYLAPRLNSMGRLEHALDSLRLLLTKNTERAKELAKKINETNVRRQKLMDEAIKLAKSLVVKEEKIFCVDHSEFPVGVVGLVAGRLVDEFGKPAVIISKSDKESKGSARSIPGFNIFEFLKETSDLLISSGGHPMAAGFSIENSKIEEFKKRLQEKAKERLDEKLLTPEIKIDAELPPEAISFSTFDIVRRLEPFGVGNPNPLFLTKNFEILDLRLVGADSKHLKLFLKAPSKLGIPLTLGAIGFNLGQKNTLKIGDTVDLVYSLGEDFWDGQRKLVLKIKDFNKAS</sequence>
<evidence type="ECO:0000313" key="9">
    <source>
        <dbReference type="EMBL" id="OGY24539.1"/>
    </source>
</evidence>
<evidence type="ECO:0000259" key="7">
    <source>
        <dbReference type="Pfam" id="PF02272"/>
    </source>
</evidence>
<feature type="domain" description="DDH" evidence="6">
    <location>
        <begin position="67"/>
        <end position="200"/>
    </location>
</feature>
<dbReference type="PANTHER" id="PTHR30255">
    <property type="entry name" value="SINGLE-STRANDED-DNA-SPECIFIC EXONUCLEASE RECJ"/>
    <property type="match status" value="1"/>
</dbReference>
<dbReference type="InterPro" id="IPR003156">
    <property type="entry name" value="DHHA1_dom"/>
</dbReference>
<keyword evidence="3" id="KW-0540">Nuclease</keyword>
<dbReference type="InterPro" id="IPR001667">
    <property type="entry name" value="DDH_dom"/>
</dbReference>
<dbReference type="Proteomes" id="UP000177103">
    <property type="component" value="Unassembled WGS sequence"/>
</dbReference>
<reference evidence="9 10" key="1">
    <citation type="journal article" date="2016" name="Nat. Commun.">
        <title>Thousands of microbial genomes shed light on interconnected biogeochemical processes in an aquifer system.</title>
        <authorList>
            <person name="Anantharaman K."/>
            <person name="Brown C.T."/>
            <person name="Hug L.A."/>
            <person name="Sharon I."/>
            <person name="Castelle C.J."/>
            <person name="Probst A.J."/>
            <person name="Thomas B.C."/>
            <person name="Singh A."/>
            <person name="Wilkins M.J."/>
            <person name="Karaoz U."/>
            <person name="Brodie E.L."/>
            <person name="Williams K.H."/>
            <person name="Hubbard S.S."/>
            <person name="Banfield J.F."/>
        </authorList>
    </citation>
    <scope>NUCLEOTIDE SEQUENCE [LARGE SCALE GENOMIC DNA]</scope>
</reference>
<dbReference type="GO" id="GO:0006281">
    <property type="term" value="P:DNA repair"/>
    <property type="evidence" value="ECO:0007669"/>
    <property type="project" value="InterPro"/>
</dbReference>
<dbReference type="Pfam" id="PF17768">
    <property type="entry name" value="RecJ_OB"/>
    <property type="match status" value="1"/>
</dbReference>
<evidence type="ECO:0000259" key="6">
    <source>
        <dbReference type="Pfam" id="PF01368"/>
    </source>
</evidence>
<dbReference type="GO" id="GO:0008409">
    <property type="term" value="F:5'-3' exonuclease activity"/>
    <property type="evidence" value="ECO:0007669"/>
    <property type="project" value="InterPro"/>
</dbReference>
<dbReference type="PANTHER" id="PTHR30255:SF2">
    <property type="entry name" value="SINGLE-STRANDED-DNA-SPECIFIC EXONUCLEASE RECJ"/>
    <property type="match status" value="1"/>
</dbReference>
<dbReference type="NCBIfam" id="TIGR00644">
    <property type="entry name" value="recJ"/>
    <property type="match status" value="1"/>
</dbReference>
<dbReference type="Pfam" id="PF02272">
    <property type="entry name" value="DHHA1"/>
    <property type="match status" value="1"/>
</dbReference>
<name>A0A1G1WA25_9BACT</name>